<protein>
    <submittedName>
        <fullName evidence="2">Uncharacterized protein</fullName>
    </submittedName>
</protein>
<comment type="caution">
    <text evidence="2">The sequence shown here is derived from an EMBL/GenBank/DDBJ whole genome shotgun (WGS) entry which is preliminary data.</text>
</comment>
<feature type="region of interest" description="Disordered" evidence="1">
    <location>
        <begin position="1"/>
        <end position="31"/>
    </location>
</feature>
<evidence type="ECO:0000313" key="2">
    <source>
        <dbReference type="EMBL" id="KAK1935145.1"/>
    </source>
</evidence>
<dbReference type="EMBL" id="JASMQC010000024">
    <property type="protein sequence ID" value="KAK1935145.1"/>
    <property type="molecule type" value="Genomic_DNA"/>
</dbReference>
<proteinExistence type="predicted"/>
<evidence type="ECO:0000256" key="1">
    <source>
        <dbReference type="SAM" id="MobiDB-lite"/>
    </source>
</evidence>
<organism evidence="2 3">
    <name type="scientific">Phytophthora citrophthora</name>
    <dbReference type="NCBI Taxonomy" id="4793"/>
    <lineage>
        <taxon>Eukaryota</taxon>
        <taxon>Sar</taxon>
        <taxon>Stramenopiles</taxon>
        <taxon>Oomycota</taxon>
        <taxon>Peronosporomycetes</taxon>
        <taxon>Peronosporales</taxon>
        <taxon>Peronosporaceae</taxon>
        <taxon>Phytophthora</taxon>
    </lineage>
</organism>
<feature type="compositionally biased region" description="Basic and acidic residues" evidence="1">
    <location>
        <begin position="22"/>
        <end position="31"/>
    </location>
</feature>
<dbReference type="Proteomes" id="UP001259832">
    <property type="component" value="Unassembled WGS sequence"/>
</dbReference>
<sequence length="74" mass="8291">MATFREMGTLNSGDVGVAPDQNQRRCSSDSESKCRAQWPLDMMLDKRSLRGPGLLTARVTVSVKLRFMGALWMQ</sequence>
<reference evidence="2" key="1">
    <citation type="submission" date="2023-08" db="EMBL/GenBank/DDBJ databases">
        <title>Reference Genome Resource for the Citrus Pathogen Phytophthora citrophthora.</title>
        <authorList>
            <person name="Moller H."/>
            <person name="Coetzee B."/>
            <person name="Rose L.J."/>
            <person name="Van Niekerk J.M."/>
        </authorList>
    </citation>
    <scope>NUCLEOTIDE SEQUENCE</scope>
    <source>
        <strain evidence="2">STE-U-9442</strain>
    </source>
</reference>
<dbReference type="AlphaFoldDB" id="A0AAD9GB52"/>
<gene>
    <name evidence="2" type="ORF">P3T76_010911</name>
</gene>
<name>A0AAD9GB52_9STRA</name>
<keyword evidence="3" id="KW-1185">Reference proteome</keyword>
<evidence type="ECO:0000313" key="3">
    <source>
        <dbReference type="Proteomes" id="UP001259832"/>
    </source>
</evidence>
<accession>A0AAD9GB52</accession>